<dbReference type="Gene3D" id="3.60.15.10">
    <property type="entry name" value="Ribonuclease Z/Hydroxyacylglutathione hydrolase-like"/>
    <property type="match status" value="1"/>
</dbReference>
<dbReference type="PANTHER" id="PTHR11203:SF37">
    <property type="entry name" value="INTEGRATOR COMPLEX SUBUNIT 11"/>
    <property type="match status" value="1"/>
</dbReference>
<keyword evidence="6" id="KW-1185">Reference proteome</keyword>
<gene>
    <name evidence="5" type="ORF">ACFSW6_14830</name>
</gene>
<feature type="domain" description="Metallo-beta-lactamase" evidence="3">
    <location>
        <begin position="13"/>
        <end position="251"/>
    </location>
</feature>
<dbReference type="InterPro" id="IPR050698">
    <property type="entry name" value="MBL"/>
</dbReference>
<dbReference type="Pfam" id="PF07521">
    <property type="entry name" value="RMMBL"/>
    <property type="match status" value="1"/>
</dbReference>
<dbReference type="InterPro" id="IPR022712">
    <property type="entry name" value="Beta_Casp"/>
</dbReference>
<dbReference type="Proteomes" id="UP001597463">
    <property type="component" value="Unassembled WGS sequence"/>
</dbReference>
<dbReference type="InterPro" id="IPR011108">
    <property type="entry name" value="RMMBL"/>
</dbReference>
<dbReference type="InterPro" id="IPR036866">
    <property type="entry name" value="RibonucZ/Hydroxyglut_hydro"/>
</dbReference>
<sequence>MHITFHGAARQVTGSCFLVQAQGCRFLIDCGMVQGSREARERNYRPFPFDPRRIDFVLLTHAHIDHCGLLPRLAEHGFAGPVYATPATVDLADVLLKDSAHIQEVEFDRAQKRDAKSRERGKGRRSHAPVLPPLYTQRDVERCLQQMRGVAYDEEFSPAEGVRVRFRDAGHILGSAIAEIWLADGQGGTRKLVASGDLGQPGRPILRDPTPIDAADVLLIESTYGDRLHKDMPATLDELVDVVNRTVARGNVVIPAFSVGRTQEILYHFLQQAACGRLAPLDIFVDSPMAVAATEITARHFELFDQEARELLARARHSSQLLRVHFISDVQDSIRLNRVQSGAVIISASGMCDAGRVLHHLHNNLGRRECAVIIAGFQAEGTLGRRLVDGDRLVRLLGDDIEVRASVHTLGGFSAHADQKALLDWARAMRQPPRQAFVVHGEAAASQALAAALRLEPGWNACEVTVPQEGAMHPI</sequence>
<keyword evidence="1" id="KW-0378">Hydrolase</keyword>
<dbReference type="CDD" id="cd16295">
    <property type="entry name" value="TTHA0252-CPSF-like_MBL-fold"/>
    <property type="match status" value="1"/>
</dbReference>
<dbReference type="Pfam" id="PF00753">
    <property type="entry name" value="Lactamase_B"/>
    <property type="match status" value="1"/>
</dbReference>
<dbReference type="SMART" id="SM01027">
    <property type="entry name" value="Beta-Casp"/>
    <property type="match status" value="1"/>
</dbReference>
<evidence type="ECO:0000259" key="3">
    <source>
        <dbReference type="SMART" id="SM00849"/>
    </source>
</evidence>
<reference evidence="6" key="1">
    <citation type="journal article" date="2019" name="Int. J. Syst. Evol. Microbiol.">
        <title>The Global Catalogue of Microorganisms (GCM) 10K type strain sequencing project: providing services to taxonomists for standard genome sequencing and annotation.</title>
        <authorList>
            <consortium name="The Broad Institute Genomics Platform"/>
            <consortium name="The Broad Institute Genome Sequencing Center for Infectious Disease"/>
            <person name="Wu L."/>
            <person name="Ma J."/>
        </authorList>
    </citation>
    <scope>NUCLEOTIDE SEQUENCE [LARGE SCALE GENOMIC DNA]</scope>
    <source>
        <strain evidence="6">TISTR 1906</strain>
    </source>
</reference>
<evidence type="ECO:0000256" key="1">
    <source>
        <dbReference type="ARBA" id="ARBA00022801"/>
    </source>
</evidence>
<dbReference type="InterPro" id="IPR001279">
    <property type="entry name" value="Metallo-B-lactamas"/>
</dbReference>
<evidence type="ECO:0000256" key="2">
    <source>
        <dbReference type="SAM" id="MobiDB-lite"/>
    </source>
</evidence>
<organism evidence="5 6">
    <name type="scientific">Comamonas terrae</name>
    <dbReference type="NCBI Taxonomy" id="673548"/>
    <lineage>
        <taxon>Bacteria</taxon>
        <taxon>Pseudomonadati</taxon>
        <taxon>Pseudomonadota</taxon>
        <taxon>Betaproteobacteria</taxon>
        <taxon>Burkholderiales</taxon>
        <taxon>Comamonadaceae</taxon>
        <taxon>Comamonas</taxon>
    </lineage>
</organism>
<feature type="domain" description="Beta-Casp" evidence="4">
    <location>
        <begin position="262"/>
        <end position="387"/>
    </location>
</feature>
<dbReference type="PANTHER" id="PTHR11203">
    <property type="entry name" value="CLEAVAGE AND POLYADENYLATION SPECIFICITY FACTOR FAMILY MEMBER"/>
    <property type="match status" value="1"/>
</dbReference>
<dbReference type="RefSeq" id="WP_066483321.1">
    <property type="nucleotide sequence ID" value="NZ_BCNT01000022.1"/>
</dbReference>
<feature type="region of interest" description="Disordered" evidence="2">
    <location>
        <begin position="107"/>
        <end position="131"/>
    </location>
</feature>
<comment type="caution">
    <text evidence="5">The sequence shown here is derived from an EMBL/GenBank/DDBJ whole genome shotgun (WGS) entry which is preliminary data.</text>
</comment>
<evidence type="ECO:0000259" key="4">
    <source>
        <dbReference type="SMART" id="SM01027"/>
    </source>
</evidence>
<protein>
    <submittedName>
        <fullName evidence="5">MBL fold metallo-hydrolase RNA specificity domain-containing protein</fullName>
    </submittedName>
</protein>
<dbReference type="Pfam" id="PF10996">
    <property type="entry name" value="Beta-Casp"/>
    <property type="match status" value="1"/>
</dbReference>
<dbReference type="SMART" id="SM00849">
    <property type="entry name" value="Lactamase_B"/>
    <property type="match status" value="1"/>
</dbReference>
<dbReference type="Gene3D" id="3.40.50.10890">
    <property type="match status" value="1"/>
</dbReference>
<evidence type="ECO:0000313" key="6">
    <source>
        <dbReference type="Proteomes" id="UP001597463"/>
    </source>
</evidence>
<dbReference type="SUPFAM" id="SSF56281">
    <property type="entry name" value="Metallo-hydrolase/oxidoreductase"/>
    <property type="match status" value="1"/>
</dbReference>
<evidence type="ECO:0000313" key="5">
    <source>
        <dbReference type="EMBL" id="MFD2755369.1"/>
    </source>
</evidence>
<accession>A0ABW5UP38</accession>
<proteinExistence type="predicted"/>
<dbReference type="EMBL" id="JBHUMV010000006">
    <property type="protein sequence ID" value="MFD2755369.1"/>
    <property type="molecule type" value="Genomic_DNA"/>
</dbReference>
<feature type="compositionally biased region" description="Basic and acidic residues" evidence="2">
    <location>
        <begin position="107"/>
        <end position="120"/>
    </location>
</feature>
<name>A0ABW5UP38_9BURK</name>